<sequence length="34" mass="4007">MTPLKSCAPSQRHRENHLPKHSYQVWLFPHGLPL</sequence>
<protein>
    <submittedName>
        <fullName evidence="1">Uncharacterized protein</fullName>
    </submittedName>
</protein>
<accession>A0A0E9RLK5</accession>
<reference evidence="1" key="1">
    <citation type="submission" date="2014-11" db="EMBL/GenBank/DDBJ databases">
        <authorList>
            <person name="Amaro Gonzalez C."/>
        </authorList>
    </citation>
    <scope>NUCLEOTIDE SEQUENCE</scope>
</reference>
<dbReference type="EMBL" id="GBXM01079257">
    <property type="protein sequence ID" value="JAH29320.1"/>
    <property type="molecule type" value="Transcribed_RNA"/>
</dbReference>
<name>A0A0E9RLK5_ANGAN</name>
<dbReference type="AlphaFoldDB" id="A0A0E9RLK5"/>
<organism evidence="1">
    <name type="scientific">Anguilla anguilla</name>
    <name type="common">European freshwater eel</name>
    <name type="synonym">Muraena anguilla</name>
    <dbReference type="NCBI Taxonomy" id="7936"/>
    <lineage>
        <taxon>Eukaryota</taxon>
        <taxon>Metazoa</taxon>
        <taxon>Chordata</taxon>
        <taxon>Craniata</taxon>
        <taxon>Vertebrata</taxon>
        <taxon>Euteleostomi</taxon>
        <taxon>Actinopterygii</taxon>
        <taxon>Neopterygii</taxon>
        <taxon>Teleostei</taxon>
        <taxon>Anguilliformes</taxon>
        <taxon>Anguillidae</taxon>
        <taxon>Anguilla</taxon>
    </lineage>
</organism>
<reference evidence="1" key="2">
    <citation type="journal article" date="2015" name="Fish Shellfish Immunol.">
        <title>Early steps in the European eel (Anguilla anguilla)-Vibrio vulnificus interaction in the gills: Role of the RtxA13 toxin.</title>
        <authorList>
            <person name="Callol A."/>
            <person name="Pajuelo D."/>
            <person name="Ebbesson L."/>
            <person name="Teles M."/>
            <person name="MacKenzie S."/>
            <person name="Amaro C."/>
        </authorList>
    </citation>
    <scope>NUCLEOTIDE SEQUENCE</scope>
</reference>
<proteinExistence type="predicted"/>
<evidence type="ECO:0000313" key="1">
    <source>
        <dbReference type="EMBL" id="JAH29320.1"/>
    </source>
</evidence>